<dbReference type="InterPro" id="IPR011009">
    <property type="entry name" value="Kinase-like_dom_sf"/>
</dbReference>
<dbReference type="GO" id="GO:0016779">
    <property type="term" value="F:nucleotidyltransferase activity"/>
    <property type="evidence" value="ECO:0007669"/>
    <property type="project" value="UniProtKB-KW"/>
</dbReference>
<accession>A0A449BE46</accession>
<dbReference type="CDD" id="cd05151">
    <property type="entry name" value="ChoK-like"/>
    <property type="match status" value="1"/>
</dbReference>
<keyword evidence="2" id="KW-1185">Reference proteome</keyword>
<keyword evidence="1" id="KW-0548">Nucleotidyltransferase</keyword>
<dbReference type="AlphaFoldDB" id="A0A449BE46"/>
<proteinExistence type="predicted"/>
<name>A0A449BE46_HAPAX</name>
<dbReference type="Gene3D" id="3.30.200.20">
    <property type="entry name" value="Phosphorylase Kinase, domain 1"/>
    <property type="match status" value="1"/>
</dbReference>
<gene>
    <name evidence="1" type="ORF">NCTC10138_01082</name>
</gene>
<dbReference type="GO" id="GO:0004305">
    <property type="term" value="F:ethanolamine kinase activity"/>
    <property type="evidence" value="ECO:0007669"/>
    <property type="project" value="TreeGrafter"/>
</dbReference>
<dbReference type="PANTHER" id="PTHR22603">
    <property type="entry name" value="CHOLINE/ETHANOALAMINE KINASE"/>
    <property type="match status" value="1"/>
</dbReference>
<dbReference type="PANTHER" id="PTHR22603:SF66">
    <property type="entry name" value="ETHANOLAMINE KINASE"/>
    <property type="match status" value="1"/>
</dbReference>
<dbReference type="Gene3D" id="3.90.1200.10">
    <property type="match status" value="1"/>
</dbReference>
<evidence type="ECO:0000313" key="1">
    <source>
        <dbReference type="EMBL" id="VEU80702.1"/>
    </source>
</evidence>
<dbReference type="KEGG" id="aaxa:NCTC10138_01082"/>
<keyword evidence="1" id="KW-0808">Transferase</keyword>
<dbReference type="RefSeq" id="WP_026390013.1">
    <property type="nucleotide sequence ID" value="NZ_LR215048.1"/>
</dbReference>
<evidence type="ECO:0000313" key="2">
    <source>
        <dbReference type="Proteomes" id="UP000289841"/>
    </source>
</evidence>
<dbReference type="GO" id="GO:0006646">
    <property type="term" value="P:phosphatidylethanolamine biosynthetic process"/>
    <property type="evidence" value="ECO:0007669"/>
    <property type="project" value="TreeGrafter"/>
</dbReference>
<dbReference type="GO" id="GO:0005737">
    <property type="term" value="C:cytoplasm"/>
    <property type="evidence" value="ECO:0007669"/>
    <property type="project" value="TreeGrafter"/>
</dbReference>
<organism evidence="1 2">
    <name type="scientific">Haploplasma axanthum</name>
    <name type="common">Acholeplasma axanthum</name>
    <dbReference type="NCBI Taxonomy" id="29552"/>
    <lineage>
        <taxon>Bacteria</taxon>
        <taxon>Bacillati</taxon>
        <taxon>Mycoplasmatota</taxon>
        <taxon>Mollicutes</taxon>
        <taxon>Acholeplasmatales</taxon>
        <taxon>Acholeplasmataceae</taxon>
        <taxon>Haploplasma</taxon>
    </lineage>
</organism>
<dbReference type="EMBL" id="LR215048">
    <property type="protein sequence ID" value="VEU80702.1"/>
    <property type="molecule type" value="Genomic_DNA"/>
</dbReference>
<dbReference type="Pfam" id="PF01633">
    <property type="entry name" value="Choline_kinase"/>
    <property type="match status" value="1"/>
</dbReference>
<dbReference type="STRING" id="1278311.GCA_000428705_00311"/>
<sequence>MDTKIKKEIVKIFNVKESKIKDLKRFSKGMSNYTYYFKINDKAYVIRVIGDDADRYVDYHNEINAISAVLSNQLTSKLVYFDIETGTKVSEYIDGETIDFETKNFDIKELVFSLKKLHLIKNENIKNYALIDRLNEYESFNKISDISKPYFALKTWWIEVFNKYYRNNEQVFCHNDLQDANIVRSSDDNKIYFIDFEYAAYNDVYYDIAGFEENALYVHSEYFGHPTTEKEKNHVIFYRIFQSLQWYQVALYKHKIGFSENTSYDFNELANYFINKALSLYEEIKAGEF</sequence>
<protein>
    <submittedName>
        <fullName evidence="1">CTP:phosphocholine cytidylyltransferase involved in choline phosphorylation for cell surface LPS epitopes</fullName>
    </submittedName>
</protein>
<dbReference type="Proteomes" id="UP000289841">
    <property type="component" value="Chromosome"/>
</dbReference>
<dbReference type="OrthoDB" id="9803871at2"/>
<reference evidence="1 2" key="1">
    <citation type="submission" date="2019-01" db="EMBL/GenBank/DDBJ databases">
        <authorList>
            <consortium name="Pathogen Informatics"/>
        </authorList>
    </citation>
    <scope>NUCLEOTIDE SEQUENCE [LARGE SCALE GENOMIC DNA]</scope>
    <source>
        <strain evidence="1 2">NCTC10138</strain>
    </source>
</reference>
<dbReference type="SUPFAM" id="SSF56112">
    <property type="entry name" value="Protein kinase-like (PK-like)"/>
    <property type="match status" value="1"/>
</dbReference>